<comment type="subcellular location">
    <subcellularLocation>
        <location evidence="2">Membrane</location>
    </subcellularLocation>
</comment>
<evidence type="ECO:0000256" key="8">
    <source>
        <dbReference type="ARBA" id="ARBA00022840"/>
    </source>
</evidence>
<dbReference type="EC" id="2.7.13.3" evidence="3"/>
<comment type="catalytic activity">
    <reaction evidence="1">
        <text>ATP + protein L-histidine = ADP + protein N-phospho-L-histidine.</text>
        <dbReference type="EC" id="2.7.13.3"/>
    </reaction>
</comment>
<dbReference type="InterPro" id="IPR036890">
    <property type="entry name" value="HATPase_C_sf"/>
</dbReference>
<evidence type="ECO:0000313" key="14">
    <source>
        <dbReference type="EMBL" id="RAM02925.1"/>
    </source>
</evidence>
<dbReference type="GO" id="GO:0005524">
    <property type="term" value="F:ATP binding"/>
    <property type="evidence" value="ECO:0007669"/>
    <property type="project" value="UniProtKB-KW"/>
</dbReference>
<evidence type="ECO:0000259" key="11">
    <source>
        <dbReference type="PROSITE" id="PS50109"/>
    </source>
</evidence>
<dbReference type="Proteomes" id="UP000248798">
    <property type="component" value="Unassembled WGS sequence"/>
</dbReference>
<dbReference type="GO" id="GO:0016020">
    <property type="term" value="C:membrane"/>
    <property type="evidence" value="ECO:0007669"/>
    <property type="project" value="UniProtKB-SubCell"/>
</dbReference>
<dbReference type="InterPro" id="IPR003661">
    <property type="entry name" value="HisK_dim/P_dom"/>
</dbReference>
<dbReference type="SMART" id="SM00304">
    <property type="entry name" value="HAMP"/>
    <property type="match status" value="1"/>
</dbReference>
<reference evidence="13 16" key="2">
    <citation type="submission" date="2019-02" db="EMBL/GenBank/DDBJ databases">
        <title>Complete genome sequence of Desulfobacter hydrogenophilus AcRS1.</title>
        <authorList>
            <person name="Marietou A."/>
            <person name="Lund M.B."/>
            <person name="Marshall I.P.G."/>
            <person name="Schreiber L."/>
            <person name="Jorgensen B."/>
        </authorList>
    </citation>
    <scope>NUCLEOTIDE SEQUENCE [LARGE SCALE GENOMIC DNA]</scope>
    <source>
        <strain evidence="13 16">AcRS1</strain>
    </source>
</reference>
<evidence type="ECO:0000313" key="16">
    <source>
        <dbReference type="Proteomes" id="UP000293902"/>
    </source>
</evidence>
<proteinExistence type="predicted"/>
<keyword evidence="16" id="KW-1185">Reference proteome</keyword>
<keyword evidence="6" id="KW-0547">Nucleotide-binding</keyword>
<feature type="domain" description="Histidine kinase" evidence="11">
    <location>
        <begin position="261"/>
        <end position="472"/>
    </location>
</feature>
<keyword evidence="10" id="KW-0812">Transmembrane</keyword>
<keyword evidence="9" id="KW-0902">Two-component regulatory system</keyword>
<feature type="transmembrane region" description="Helical" evidence="10">
    <location>
        <begin position="171"/>
        <end position="192"/>
    </location>
</feature>
<evidence type="ECO:0000256" key="1">
    <source>
        <dbReference type="ARBA" id="ARBA00000085"/>
    </source>
</evidence>
<dbReference type="PROSITE" id="PS50109">
    <property type="entry name" value="HIS_KIN"/>
    <property type="match status" value="1"/>
</dbReference>
<sequence>MRFSLRHKISFLFLVFMVVNSMIWFVNHYSNSMVLNTLVLIEKKRDLLDTVLEARRYEKNFFLRKDIKDLSMALSYIGKIDEKQALIEKEFSDFVTNDPSFEQRNQAINAYRSNMETLADLYQKGTVSLAQSLQIQNTVTQLGREFTTDIEQVVKTEKQKVFELLDRSRQYLMFSLFSLFILTVLAAIFLVIKLNRPLKAIETGIKHIAKGDYDKIPAIKTGDEFESLAVSLNDMIGELGRRKTQLIQAEKMSSLGTLTSGVAHELNNPLNNISTSIQIIQEEIEDQDIKYKKKLLANVEQEINRSKEIIRALLDFSRQSDFSLEPVLFKKLVNNTMHLITGDIPSDIDLEITVPDDIEGRMDPRRIQQVLLNLIINAVFAMEDQNGGCLTISAFKDSQAHAFIFTVQDTGNGIKKEHLAKIFDPFFTTREVGKGSGLGLSIIHGIVEQHGGTIRVNSTLGQGTIFTVSLPE</sequence>
<evidence type="ECO:0000259" key="12">
    <source>
        <dbReference type="PROSITE" id="PS50885"/>
    </source>
</evidence>
<dbReference type="GO" id="GO:0000155">
    <property type="term" value="F:phosphorelay sensor kinase activity"/>
    <property type="evidence" value="ECO:0007669"/>
    <property type="project" value="InterPro"/>
</dbReference>
<dbReference type="SUPFAM" id="SSF158472">
    <property type="entry name" value="HAMP domain-like"/>
    <property type="match status" value="1"/>
</dbReference>
<dbReference type="Gene3D" id="1.10.287.130">
    <property type="match status" value="1"/>
</dbReference>
<evidence type="ECO:0000313" key="15">
    <source>
        <dbReference type="Proteomes" id="UP000248798"/>
    </source>
</evidence>
<evidence type="ECO:0000256" key="9">
    <source>
        <dbReference type="ARBA" id="ARBA00023012"/>
    </source>
</evidence>
<dbReference type="AlphaFoldDB" id="A0A328FJ34"/>
<dbReference type="PRINTS" id="PR00344">
    <property type="entry name" value="BCTRLSENSOR"/>
</dbReference>
<evidence type="ECO:0000256" key="2">
    <source>
        <dbReference type="ARBA" id="ARBA00004370"/>
    </source>
</evidence>
<dbReference type="PROSITE" id="PS50885">
    <property type="entry name" value="HAMP"/>
    <property type="match status" value="1"/>
</dbReference>
<accession>A0A328FJ34</accession>
<keyword evidence="4" id="KW-0597">Phosphoprotein</keyword>
<dbReference type="PANTHER" id="PTHR43065:SF46">
    <property type="entry name" value="C4-DICARBOXYLATE TRANSPORT SENSOR PROTEIN DCTB"/>
    <property type="match status" value="1"/>
</dbReference>
<dbReference type="EMBL" id="CP036313">
    <property type="protein sequence ID" value="QBH11711.1"/>
    <property type="molecule type" value="Genomic_DNA"/>
</dbReference>
<keyword evidence="5" id="KW-0808">Transferase</keyword>
<dbReference type="CDD" id="cd06225">
    <property type="entry name" value="HAMP"/>
    <property type="match status" value="1"/>
</dbReference>
<dbReference type="InterPro" id="IPR036097">
    <property type="entry name" value="HisK_dim/P_sf"/>
</dbReference>
<name>A0A328FJ34_9BACT</name>
<dbReference type="InterPro" id="IPR005467">
    <property type="entry name" value="His_kinase_dom"/>
</dbReference>
<dbReference type="PANTHER" id="PTHR43065">
    <property type="entry name" value="SENSOR HISTIDINE KINASE"/>
    <property type="match status" value="1"/>
</dbReference>
<feature type="transmembrane region" description="Helical" evidence="10">
    <location>
        <begin position="9"/>
        <end position="26"/>
    </location>
</feature>
<dbReference type="OrthoDB" id="224978at2"/>
<dbReference type="Proteomes" id="UP000293902">
    <property type="component" value="Chromosome"/>
</dbReference>
<keyword evidence="10" id="KW-0472">Membrane</keyword>
<dbReference type="SUPFAM" id="SSF47384">
    <property type="entry name" value="Homodimeric domain of signal transducing histidine kinase"/>
    <property type="match status" value="1"/>
</dbReference>
<evidence type="ECO:0000256" key="7">
    <source>
        <dbReference type="ARBA" id="ARBA00022777"/>
    </source>
</evidence>
<evidence type="ECO:0000313" key="13">
    <source>
        <dbReference type="EMBL" id="QBH11711.1"/>
    </source>
</evidence>
<dbReference type="InterPro" id="IPR003660">
    <property type="entry name" value="HAMP_dom"/>
</dbReference>
<dbReference type="Gene3D" id="6.10.340.10">
    <property type="match status" value="1"/>
</dbReference>
<dbReference type="SMART" id="SM00387">
    <property type="entry name" value="HATPase_c"/>
    <property type="match status" value="1"/>
</dbReference>
<dbReference type="EMBL" id="QLNI01000009">
    <property type="protein sequence ID" value="RAM02925.1"/>
    <property type="molecule type" value="Genomic_DNA"/>
</dbReference>
<dbReference type="CDD" id="cd00082">
    <property type="entry name" value="HisKA"/>
    <property type="match status" value="1"/>
</dbReference>
<evidence type="ECO:0000256" key="10">
    <source>
        <dbReference type="SAM" id="Phobius"/>
    </source>
</evidence>
<dbReference type="SUPFAM" id="SSF55874">
    <property type="entry name" value="ATPase domain of HSP90 chaperone/DNA topoisomerase II/histidine kinase"/>
    <property type="match status" value="1"/>
</dbReference>
<dbReference type="Pfam" id="PF00672">
    <property type="entry name" value="HAMP"/>
    <property type="match status" value="1"/>
</dbReference>
<keyword evidence="10" id="KW-1133">Transmembrane helix</keyword>
<dbReference type="Gene3D" id="3.30.565.10">
    <property type="entry name" value="Histidine kinase-like ATPase, C-terminal domain"/>
    <property type="match status" value="1"/>
</dbReference>
<feature type="domain" description="HAMP" evidence="12">
    <location>
        <begin position="192"/>
        <end position="244"/>
    </location>
</feature>
<evidence type="ECO:0000256" key="3">
    <source>
        <dbReference type="ARBA" id="ARBA00012438"/>
    </source>
</evidence>
<evidence type="ECO:0000256" key="5">
    <source>
        <dbReference type="ARBA" id="ARBA00022679"/>
    </source>
</evidence>
<gene>
    <name evidence="14" type="ORF">DO021_05860</name>
    <name evidence="13" type="ORF">EYB58_01490</name>
</gene>
<dbReference type="Pfam" id="PF02518">
    <property type="entry name" value="HATPase_c"/>
    <property type="match status" value="1"/>
</dbReference>
<reference evidence="14 15" key="1">
    <citation type="submission" date="2018-06" db="EMBL/GenBank/DDBJ databases">
        <title>Complete Genome Sequence of Desulfobacter hydrogenophilus (DSM3380).</title>
        <authorList>
            <person name="Marietou A."/>
            <person name="Schreiber L."/>
            <person name="Marshall I."/>
            <person name="Jorgensen B."/>
        </authorList>
    </citation>
    <scope>NUCLEOTIDE SEQUENCE [LARGE SCALE GENOMIC DNA]</scope>
    <source>
        <strain evidence="14 15">DSM 3380</strain>
    </source>
</reference>
<evidence type="ECO:0000256" key="6">
    <source>
        <dbReference type="ARBA" id="ARBA00022741"/>
    </source>
</evidence>
<keyword evidence="7 13" id="KW-0418">Kinase</keyword>
<dbReference type="InterPro" id="IPR004358">
    <property type="entry name" value="Sig_transdc_His_kin-like_C"/>
</dbReference>
<organism evidence="14 15">
    <name type="scientific">Desulfobacter hydrogenophilus</name>
    <dbReference type="NCBI Taxonomy" id="2291"/>
    <lineage>
        <taxon>Bacteria</taxon>
        <taxon>Pseudomonadati</taxon>
        <taxon>Thermodesulfobacteriota</taxon>
        <taxon>Desulfobacteria</taxon>
        <taxon>Desulfobacterales</taxon>
        <taxon>Desulfobacteraceae</taxon>
        <taxon>Desulfobacter</taxon>
    </lineage>
</organism>
<dbReference type="SMART" id="SM00388">
    <property type="entry name" value="HisKA"/>
    <property type="match status" value="1"/>
</dbReference>
<evidence type="ECO:0000256" key="4">
    <source>
        <dbReference type="ARBA" id="ARBA00022553"/>
    </source>
</evidence>
<keyword evidence="8" id="KW-0067">ATP-binding</keyword>
<dbReference type="Pfam" id="PF00512">
    <property type="entry name" value="HisKA"/>
    <property type="match status" value="1"/>
</dbReference>
<dbReference type="InterPro" id="IPR003594">
    <property type="entry name" value="HATPase_dom"/>
</dbReference>
<protein>
    <recommendedName>
        <fullName evidence="3">histidine kinase</fullName>
        <ecNumber evidence="3">2.7.13.3</ecNumber>
    </recommendedName>
</protein>